<evidence type="ECO:0000256" key="2">
    <source>
        <dbReference type="ARBA" id="ARBA00022741"/>
    </source>
</evidence>
<name>A0A1D6I5I7_MAIZE</name>
<keyword evidence="2" id="KW-0547">Nucleotide-binding</keyword>
<organism evidence="6">
    <name type="scientific">Zea mays</name>
    <name type="common">Maize</name>
    <dbReference type="NCBI Taxonomy" id="4577"/>
    <lineage>
        <taxon>Eukaryota</taxon>
        <taxon>Viridiplantae</taxon>
        <taxon>Streptophyta</taxon>
        <taxon>Embryophyta</taxon>
        <taxon>Tracheophyta</taxon>
        <taxon>Spermatophyta</taxon>
        <taxon>Magnoliopsida</taxon>
        <taxon>Liliopsida</taxon>
        <taxon>Poales</taxon>
        <taxon>Poaceae</taxon>
        <taxon>PACMAD clade</taxon>
        <taxon>Panicoideae</taxon>
        <taxon>Andropogonodae</taxon>
        <taxon>Andropogoneae</taxon>
        <taxon>Tripsacinae</taxon>
        <taxon>Zea</taxon>
    </lineage>
</organism>
<dbReference type="SUPFAM" id="SSF90123">
    <property type="entry name" value="ABC transporter transmembrane region"/>
    <property type="match status" value="1"/>
</dbReference>
<evidence type="ECO:0000313" key="6">
    <source>
        <dbReference type="EMBL" id="ONM55351.1"/>
    </source>
</evidence>
<keyword evidence="1" id="KW-0812">Transmembrane</keyword>
<evidence type="ECO:0000256" key="3">
    <source>
        <dbReference type="ARBA" id="ARBA00022840"/>
    </source>
</evidence>
<keyword evidence="5" id="KW-0472">Membrane</keyword>
<dbReference type="EMBL" id="CM007650">
    <property type="protein sequence ID" value="ONM55351.1"/>
    <property type="molecule type" value="Genomic_DNA"/>
</dbReference>
<dbReference type="InterPro" id="IPR050173">
    <property type="entry name" value="ABC_transporter_C-like"/>
</dbReference>
<evidence type="ECO:0000256" key="4">
    <source>
        <dbReference type="ARBA" id="ARBA00022989"/>
    </source>
</evidence>
<dbReference type="PANTHER" id="PTHR24223:SF249">
    <property type="entry name" value="OS02G0288700 PROTEIN"/>
    <property type="match status" value="1"/>
</dbReference>
<proteinExistence type="predicted"/>
<dbReference type="GO" id="GO:0005524">
    <property type="term" value="F:ATP binding"/>
    <property type="evidence" value="ECO:0007669"/>
    <property type="project" value="UniProtKB-KW"/>
</dbReference>
<accession>A0A1D6I5I7</accession>
<keyword evidence="4" id="KW-1133">Transmembrane helix</keyword>
<dbReference type="AlphaFoldDB" id="A0A1D6I5I7"/>
<protein>
    <submittedName>
        <fullName evidence="6">Gamma-tubulin complex component 3</fullName>
    </submittedName>
</protein>
<dbReference type="GO" id="GO:0016020">
    <property type="term" value="C:membrane"/>
    <property type="evidence" value="ECO:0007669"/>
    <property type="project" value="InterPro"/>
</dbReference>
<sequence>MEWLCFRLDMLSSFVFSFTLILLVSSPSALIDPETAGLAVTYGLSLNMLQGWAIAVLCSLENRMISVERMLQYTTIPSEPPLTISERQPNRQWPTKGEIKFLNLHVCLFNAAAFCSKRPDVHLTRRKEDRYCW</sequence>
<dbReference type="InterPro" id="IPR036640">
    <property type="entry name" value="ABC1_TM_sf"/>
</dbReference>
<gene>
    <name evidence="6" type="ORF">ZEAMMB73_Zm00001d020664</name>
</gene>
<dbReference type="PANTHER" id="PTHR24223">
    <property type="entry name" value="ATP-BINDING CASSETTE SUB-FAMILY C"/>
    <property type="match status" value="1"/>
</dbReference>
<reference evidence="6" key="1">
    <citation type="submission" date="2015-12" db="EMBL/GenBank/DDBJ databases">
        <title>Update maize B73 reference genome by single molecule sequencing technologies.</title>
        <authorList>
            <consortium name="Maize Genome Sequencing Project"/>
            <person name="Ware D."/>
        </authorList>
    </citation>
    <scope>NUCLEOTIDE SEQUENCE [LARGE SCALE GENOMIC DNA]</scope>
    <source>
        <tissue evidence="6">Seedling</tissue>
    </source>
</reference>
<keyword evidence="3" id="KW-0067">ATP-binding</keyword>
<evidence type="ECO:0000256" key="1">
    <source>
        <dbReference type="ARBA" id="ARBA00022692"/>
    </source>
</evidence>
<dbReference type="Gene3D" id="1.20.1560.10">
    <property type="entry name" value="ABC transporter type 1, transmembrane domain"/>
    <property type="match status" value="1"/>
</dbReference>
<evidence type="ECO:0000256" key="5">
    <source>
        <dbReference type="ARBA" id="ARBA00023136"/>
    </source>
</evidence>